<comment type="cofactor">
    <cofactor evidence="1">
        <name>Ca(2+)</name>
        <dbReference type="ChEBI" id="CHEBI:29108"/>
    </cofactor>
</comment>
<evidence type="ECO:0000313" key="9">
    <source>
        <dbReference type="EMBL" id="UPQ79856.1"/>
    </source>
</evidence>
<evidence type="ECO:0000256" key="1">
    <source>
        <dbReference type="ARBA" id="ARBA00001913"/>
    </source>
</evidence>
<dbReference type="Proteomes" id="UP000830583">
    <property type="component" value="Chromosome"/>
</dbReference>
<keyword evidence="10" id="KW-1185">Reference proteome</keyword>
<keyword evidence="5" id="KW-0106">Calcium</keyword>
<evidence type="ECO:0000256" key="5">
    <source>
        <dbReference type="ARBA" id="ARBA00022837"/>
    </source>
</evidence>
<dbReference type="CDD" id="cd09019">
    <property type="entry name" value="galactose_mutarotase_like"/>
    <property type="match status" value="1"/>
</dbReference>
<dbReference type="PIRSF" id="PIRSF005096">
    <property type="entry name" value="GALM"/>
    <property type="match status" value="1"/>
</dbReference>
<dbReference type="EC" id="5.1.3.3" evidence="8"/>
<comment type="pathway">
    <text evidence="2 8">Carbohydrate metabolism; hexose metabolism.</text>
</comment>
<evidence type="ECO:0000256" key="4">
    <source>
        <dbReference type="ARBA" id="ARBA00011245"/>
    </source>
</evidence>
<evidence type="ECO:0000256" key="6">
    <source>
        <dbReference type="ARBA" id="ARBA00023235"/>
    </source>
</evidence>
<evidence type="ECO:0000256" key="7">
    <source>
        <dbReference type="ARBA" id="ARBA00023277"/>
    </source>
</evidence>
<dbReference type="PANTHER" id="PTHR10091:SF0">
    <property type="entry name" value="GALACTOSE MUTAROTASE"/>
    <property type="match status" value="1"/>
</dbReference>
<dbReference type="Pfam" id="PF01263">
    <property type="entry name" value="Aldose_epim"/>
    <property type="match status" value="1"/>
</dbReference>
<evidence type="ECO:0000256" key="8">
    <source>
        <dbReference type="PIRNR" id="PIRNR005096"/>
    </source>
</evidence>
<dbReference type="InterPro" id="IPR008183">
    <property type="entry name" value="Aldose_1/G6P_1-epimerase"/>
</dbReference>
<evidence type="ECO:0000256" key="2">
    <source>
        <dbReference type="ARBA" id="ARBA00005028"/>
    </source>
</evidence>
<dbReference type="PANTHER" id="PTHR10091">
    <property type="entry name" value="ALDOSE-1-EPIMERASE"/>
    <property type="match status" value="1"/>
</dbReference>
<proteinExistence type="inferred from homology"/>
<dbReference type="EMBL" id="CP096205">
    <property type="protein sequence ID" value="UPQ79856.1"/>
    <property type="molecule type" value="Genomic_DNA"/>
</dbReference>
<evidence type="ECO:0000256" key="3">
    <source>
        <dbReference type="ARBA" id="ARBA00006206"/>
    </source>
</evidence>
<organism evidence="9 10">
    <name type="scientific">Flavobacterium azooxidireducens</name>
    <dbReference type="NCBI Taxonomy" id="1871076"/>
    <lineage>
        <taxon>Bacteria</taxon>
        <taxon>Pseudomonadati</taxon>
        <taxon>Bacteroidota</taxon>
        <taxon>Flavobacteriia</taxon>
        <taxon>Flavobacteriales</taxon>
        <taxon>Flavobacteriaceae</taxon>
        <taxon>Flavobacterium</taxon>
    </lineage>
</organism>
<dbReference type="InterPro" id="IPR047215">
    <property type="entry name" value="Galactose_mutarotase-like"/>
</dbReference>
<protein>
    <recommendedName>
        <fullName evidence="8">Aldose 1-epimerase</fullName>
        <ecNumber evidence="8">5.1.3.3</ecNumber>
    </recommendedName>
</protein>
<accession>A0ABY4KHV6</accession>
<dbReference type="NCBIfam" id="NF008277">
    <property type="entry name" value="PRK11055.1"/>
    <property type="match status" value="1"/>
</dbReference>
<dbReference type="Gene3D" id="2.70.98.10">
    <property type="match status" value="1"/>
</dbReference>
<dbReference type="InterPro" id="IPR014718">
    <property type="entry name" value="GH-type_carb-bd"/>
</dbReference>
<comment type="subunit">
    <text evidence="4">Monomer.</text>
</comment>
<sequence length="351" mass="39739">MIEKKHISQLDYPEKTKSFGMTSDGREVFCYTLTNKKGMELAVMDYGATITSIKVPTINHNKIDVVLGFDNVEDYIKSYNLPSAPYFGCVVGRVAGRINKGSFLLNDKEIFLTKNHGNHQLHGGKEGFGQKMWKMKKRTNGDFPSITFEYASQNGEENFPGVLVVEVTYMLTESNQVIVEYNAFSTEDTIVNLTQHSYFNLEGHQHNISNQTLFVNSSKMLETDEENIPTGLVLNVANCPFDFSEEKKCPKSIDNTFVLNEKNRIAASLYSKQNQLKMSVFTNQPSVHIYVGGNCFGLLKGKENADYHTHSGICFETQHHPDSPNHAHFPSIVLKKGEQYYHQTIFAFENI</sequence>
<evidence type="ECO:0000313" key="10">
    <source>
        <dbReference type="Proteomes" id="UP000830583"/>
    </source>
</evidence>
<dbReference type="InterPro" id="IPR011013">
    <property type="entry name" value="Gal_mutarotase_sf_dom"/>
</dbReference>
<comment type="similarity">
    <text evidence="3 8">Belongs to the aldose epimerase family.</text>
</comment>
<name>A0ABY4KHV6_9FLAO</name>
<reference evidence="9" key="1">
    <citation type="submission" date="2022-04" db="EMBL/GenBank/DDBJ databases">
        <title>Consumption of N2O by Flavobacterium azooxidireducens sp. nov. isolated from Decomposing Leaf Litter of Phragmites australis (Cav.).</title>
        <authorList>
            <person name="Behrendt U."/>
            <person name="Spanner T."/>
            <person name="Augustin J."/>
            <person name="Horn M.A."/>
            <person name="Kolb S."/>
            <person name="Ulrich A."/>
        </authorList>
    </citation>
    <scope>NUCLEOTIDE SEQUENCE</scope>
    <source>
        <strain evidence="9">IGB 4-14</strain>
    </source>
</reference>
<dbReference type="RefSeq" id="WP_248435331.1">
    <property type="nucleotide sequence ID" value="NZ_CP096205.1"/>
</dbReference>
<comment type="catalytic activity">
    <reaction evidence="8">
        <text>alpha-D-glucose = beta-D-glucose</text>
        <dbReference type="Rhea" id="RHEA:10264"/>
        <dbReference type="ChEBI" id="CHEBI:15903"/>
        <dbReference type="ChEBI" id="CHEBI:17925"/>
        <dbReference type="EC" id="5.1.3.3"/>
    </reaction>
</comment>
<dbReference type="SUPFAM" id="SSF74650">
    <property type="entry name" value="Galactose mutarotase-like"/>
    <property type="match status" value="1"/>
</dbReference>
<gene>
    <name evidence="9" type="ORF">M0M57_03250</name>
</gene>
<keyword evidence="7 8" id="KW-0119">Carbohydrate metabolism</keyword>
<dbReference type="InterPro" id="IPR015443">
    <property type="entry name" value="Aldose_1-epimerase"/>
</dbReference>
<keyword evidence="6 8" id="KW-0413">Isomerase</keyword>